<keyword evidence="1" id="KW-0175">Coiled coil</keyword>
<organism evidence="3 4">
    <name type="scientific">Boletus edulis BED1</name>
    <dbReference type="NCBI Taxonomy" id="1328754"/>
    <lineage>
        <taxon>Eukaryota</taxon>
        <taxon>Fungi</taxon>
        <taxon>Dikarya</taxon>
        <taxon>Basidiomycota</taxon>
        <taxon>Agaricomycotina</taxon>
        <taxon>Agaricomycetes</taxon>
        <taxon>Agaricomycetidae</taxon>
        <taxon>Boletales</taxon>
        <taxon>Boletineae</taxon>
        <taxon>Boletaceae</taxon>
        <taxon>Boletoideae</taxon>
        <taxon>Boletus</taxon>
    </lineage>
</organism>
<protein>
    <submittedName>
        <fullName evidence="3">Uncharacterized protein</fullName>
    </submittedName>
</protein>
<sequence>MAVLQRAEQILPDNSTLLTSCRRQEHVQSTAAEEQRRLCAEAERQAERDRLEREQDALRAQQLAEYQALSFQADGPDLSENVERRPSGLPSRNRHLPQRYRDDPPPLPIPVPAPPIADSVEDHDLPTVPSDIEMDTTETAISQELPTNTTPHL</sequence>
<feature type="compositionally biased region" description="Polar residues" evidence="2">
    <location>
        <begin position="137"/>
        <end position="153"/>
    </location>
</feature>
<keyword evidence="4" id="KW-1185">Reference proteome</keyword>
<reference evidence="3" key="2">
    <citation type="journal article" date="2020" name="Nat. Commun.">
        <title>Large-scale genome sequencing of mycorrhizal fungi provides insights into the early evolution of symbiotic traits.</title>
        <authorList>
            <person name="Miyauchi S."/>
            <person name="Kiss E."/>
            <person name="Kuo A."/>
            <person name="Drula E."/>
            <person name="Kohler A."/>
            <person name="Sanchez-Garcia M."/>
            <person name="Morin E."/>
            <person name="Andreopoulos B."/>
            <person name="Barry K.W."/>
            <person name="Bonito G."/>
            <person name="Buee M."/>
            <person name="Carver A."/>
            <person name="Chen C."/>
            <person name="Cichocki N."/>
            <person name="Clum A."/>
            <person name="Culley D."/>
            <person name="Crous P.W."/>
            <person name="Fauchery L."/>
            <person name="Girlanda M."/>
            <person name="Hayes R.D."/>
            <person name="Keri Z."/>
            <person name="LaButti K."/>
            <person name="Lipzen A."/>
            <person name="Lombard V."/>
            <person name="Magnuson J."/>
            <person name="Maillard F."/>
            <person name="Murat C."/>
            <person name="Nolan M."/>
            <person name="Ohm R.A."/>
            <person name="Pangilinan J."/>
            <person name="Pereira M.F."/>
            <person name="Perotto S."/>
            <person name="Peter M."/>
            <person name="Pfister S."/>
            <person name="Riley R."/>
            <person name="Sitrit Y."/>
            <person name="Stielow J.B."/>
            <person name="Szollosi G."/>
            <person name="Zifcakova L."/>
            <person name="Stursova M."/>
            <person name="Spatafora J.W."/>
            <person name="Tedersoo L."/>
            <person name="Vaario L.M."/>
            <person name="Yamada A."/>
            <person name="Yan M."/>
            <person name="Wang P."/>
            <person name="Xu J."/>
            <person name="Bruns T."/>
            <person name="Baldrian P."/>
            <person name="Vilgalys R."/>
            <person name="Dunand C."/>
            <person name="Henrissat B."/>
            <person name="Grigoriev I.V."/>
            <person name="Hibbett D."/>
            <person name="Nagy L.G."/>
            <person name="Martin F.M."/>
        </authorList>
    </citation>
    <scope>NUCLEOTIDE SEQUENCE</scope>
    <source>
        <strain evidence="3">BED1</strain>
    </source>
</reference>
<comment type="caution">
    <text evidence="3">The sequence shown here is derived from an EMBL/GenBank/DDBJ whole genome shotgun (WGS) entry which is preliminary data.</text>
</comment>
<gene>
    <name evidence="3" type="ORF">L210DRAFT_3643377</name>
</gene>
<feature type="compositionally biased region" description="Pro residues" evidence="2">
    <location>
        <begin position="105"/>
        <end position="115"/>
    </location>
</feature>
<dbReference type="EMBL" id="WHUW01000007">
    <property type="protein sequence ID" value="KAF8443781.1"/>
    <property type="molecule type" value="Genomic_DNA"/>
</dbReference>
<evidence type="ECO:0000313" key="3">
    <source>
        <dbReference type="EMBL" id="KAF8443781.1"/>
    </source>
</evidence>
<evidence type="ECO:0000256" key="2">
    <source>
        <dbReference type="SAM" id="MobiDB-lite"/>
    </source>
</evidence>
<reference evidence="3" key="1">
    <citation type="submission" date="2019-10" db="EMBL/GenBank/DDBJ databases">
        <authorList>
            <consortium name="DOE Joint Genome Institute"/>
            <person name="Kuo A."/>
            <person name="Miyauchi S."/>
            <person name="Kiss E."/>
            <person name="Drula E."/>
            <person name="Kohler A."/>
            <person name="Sanchez-Garcia M."/>
            <person name="Andreopoulos B."/>
            <person name="Barry K.W."/>
            <person name="Bonito G."/>
            <person name="Buee M."/>
            <person name="Carver A."/>
            <person name="Chen C."/>
            <person name="Cichocki N."/>
            <person name="Clum A."/>
            <person name="Culley D."/>
            <person name="Crous P.W."/>
            <person name="Fauchery L."/>
            <person name="Girlanda M."/>
            <person name="Hayes R."/>
            <person name="Keri Z."/>
            <person name="LaButti K."/>
            <person name="Lipzen A."/>
            <person name="Lombard V."/>
            <person name="Magnuson J."/>
            <person name="Maillard F."/>
            <person name="Morin E."/>
            <person name="Murat C."/>
            <person name="Nolan M."/>
            <person name="Ohm R."/>
            <person name="Pangilinan J."/>
            <person name="Pereira M."/>
            <person name="Perotto S."/>
            <person name="Peter M."/>
            <person name="Riley R."/>
            <person name="Sitrit Y."/>
            <person name="Stielow B."/>
            <person name="Szollosi G."/>
            <person name="Zifcakova L."/>
            <person name="Stursova M."/>
            <person name="Spatafora J.W."/>
            <person name="Tedersoo L."/>
            <person name="Vaario L.-M."/>
            <person name="Yamada A."/>
            <person name="Yan M."/>
            <person name="Wang P."/>
            <person name="Xu J."/>
            <person name="Bruns T."/>
            <person name="Baldrian P."/>
            <person name="Vilgalys R."/>
            <person name="Henrissat B."/>
            <person name="Grigoriev I.V."/>
            <person name="Hibbett D."/>
            <person name="Nagy L.G."/>
            <person name="Martin F.M."/>
        </authorList>
    </citation>
    <scope>NUCLEOTIDE SEQUENCE</scope>
    <source>
        <strain evidence="3">BED1</strain>
    </source>
</reference>
<dbReference type="AlphaFoldDB" id="A0AAD4BZ33"/>
<feature type="coiled-coil region" evidence="1">
    <location>
        <begin position="32"/>
        <end position="61"/>
    </location>
</feature>
<accession>A0AAD4BZ33</accession>
<evidence type="ECO:0000256" key="1">
    <source>
        <dbReference type="SAM" id="Coils"/>
    </source>
</evidence>
<dbReference type="Proteomes" id="UP001194468">
    <property type="component" value="Unassembled WGS sequence"/>
</dbReference>
<proteinExistence type="predicted"/>
<evidence type="ECO:0000313" key="4">
    <source>
        <dbReference type="Proteomes" id="UP001194468"/>
    </source>
</evidence>
<feature type="region of interest" description="Disordered" evidence="2">
    <location>
        <begin position="70"/>
        <end position="153"/>
    </location>
</feature>
<name>A0AAD4BZ33_BOLED</name>